<evidence type="ECO:0000256" key="5">
    <source>
        <dbReference type="ARBA" id="ARBA00023002"/>
    </source>
</evidence>
<evidence type="ECO:0000313" key="20">
    <source>
        <dbReference type="Proteomes" id="UP000433483"/>
    </source>
</evidence>
<feature type="chain" id="PRO_5033872571" description="Heme haloperoxidase family profile domain-containing protein" evidence="8">
    <location>
        <begin position="21"/>
        <end position="256"/>
    </location>
</feature>
<reference evidence="25 26" key="1">
    <citation type="submission" date="2018-09" db="EMBL/GenBank/DDBJ databases">
        <title>Genomic investigation of the strawberry pathogen Phytophthora fragariae indicates pathogenicity is determined by transcriptional variation in three key races.</title>
        <authorList>
            <person name="Adams T.M."/>
            <person name="Armitage A.D."/>
            <person name="Sobczyk M.K."/>
            <person name="Bates H.J."/>
            <person name="Dunwell J.M."/>
            <person name="Nellist C.F."/>
            <person name="Harrison R.J."/>
        </authorList>
    </citation>
    <scope>NUCLEOTIDE SEQUENCE [LARGE SCALE GENOMIC DNA]</scope>
    <source>
        <strain evidence="18 21">A4</strain>
        <strain evidence="17 22">BC-1</strain>
        <strain evidence="16 26">BC-23</strain>
        <strain evidence="15 20">NOV-27</strain>
        <strain evidence="14 23">NOV-5</strain>
        <strain evidence="12 24">NOV-71</strain>
        <strain evidence="10 19">NOV-9</strain>
        <strain evidence="13 27">ONT-3</strain>
        <strain evidence="11 25">SCRP245</strain>
    </source>
</reference>
<evidence type="ECO:0000256" key="2">
    <source>
        <dbReference type="ARBA" id="ARBA00022559"/>
    </source>
</evidence>
<feature type="signal peptide" evidence="8">
    <location>
        <begin position="1"/>
        <end position="20"/>
    </location>
</feature>
<dbReference type="Proteomes" id="UP000441208">
    <property type="component" value="Unassembled WGS sequence"/>
</dbReference>
<accession>A0A6A3KES5</accession>
<dbReference type="EMBL" id="QXGF01000465">
    <property type="protein sequence ID" value="KAE8939808.1"/>
    <property type="molecule type" value="Genomic_DNA"/>
</dbReference>
<dbReference type="Proteomes" id="UP000437068">
    <property type="component" value="Unassembled WGS sequence"/>
</dbReference>
<keyword evidence="2" id="KW-0575">Peroxidase</keyword>
<dbReference type="SUPFAM" id="SSF47571">
    <property type="entry name" value="Cloroperoxidase"/>
    <property type="match status" value="1"/>
</dbReference>
<dbReference type="Proteomes" id="UP000429523">
    <property type="component" value="Unassembled WGS sequence"/>
</dbReference>
<dbReference type="EMBL" id="QXFZ01001564">
    <property type="protein sequence ID" value="KAE9088386.1"/>
    <property type="molecule type" value="Genomic_DNA"/>
</dbReference>
<gene>
    <name evidence="18" type="ORF">PF001_g19164</name>
    <name evidence="17" type="ORF">PF002_g21138</name>
    <name evidence="16" type="ORF">PF004_g19877</name>
    <name evidence="15" type="ORF">PF005_g20650</name>
    <name evidence="14" type="ORF">PF006_g19639</name>
    <name evidence="12" type="ORF">PF007_g19996</name>
    <name evidence="10" type="ORF">PF009_g10362</name>
    <name evidence="13" type="ORF">PF010_g16401</name>
    <name evidence="11" type="ORF">PF011_g11993</name>
</gene>
<dbReference type="AlphaFoldDB" id="A0A6A3KES5"/>
<evidence type="ECO:0000313" key="17">
    <source>
        <dbReference type="EMBL" id="KAE9202790.1"/>
    </source>
</evidence>
<feature type="domain" description="Heme haloperoxidase family profile" evidence="9">
    <location>
        <begin position="36"/>
        <end position="246"/>
    </location>
</feature>
<keyword evidence="4" id="KW-0479">Metal-binding</keyword>
<keyword evidence="5" id="KW-0560">Oxidoreductase</keyword>
<dbReference type="EMBL" id="QXGE01001529">
    <property type="protein sequence ID" value="KAE9291439.1"/>
    <property type="molecule type" value="Genomic_DNA"/>
</dbReference>
<evidence type="ECO:0000313" key="11">
    <source>
        <dbReference type="EMBL" id="KAE9005549.1"/>
    </source>
</evidence>
<evidence type="ECO:0000256" key="6">
    <source>
        <dbReference type="ARBA" id="ARBA00023004"/>
    </source>
</evidence>
<dbReference type="Proteomes" id="UP000460718">
    <property type="component" value="Unassembled WGS sequence"/>
</dbReference>
<dbReference type="EMBL" id="QXGD01001596">
    <property type="protein sequence ID" value="KAE9202790.1"/>
    <property type="molecule type" value="Genomic_DNA"/>
</dbReference>
<evidence type="ECO:0000313" key="24">
    <source>
        <dbReference type="Proteomes" id="UP000441208"/>
    </source>
</evidence>
<evidence type="ECO:0000313" key="18">
    <source>
        <dbReference type="EMBL" id="KAE9291439.1"/>
    </source>
</evidence>
<evidence type="ECO:0000313" key="26">
    <source>
        <dbReference type="Proteomes" id="UP000476176"/>
    </source>
</evidence>
<dbReference type="Proteomes" id="UP000440732">
    <property type="component" value="Unassembled WGS sequence"/>
</dbReference>
<dbReference type="Proteomes" id="UP000488956">
    <property type="component" value="Unassembled WGS sequence"/>
</dbReference>
<evidence type="ECO:0000313" key="15">
    <source>
        <dbReference type="EMBL" id="KAE9186948.1"/>
    </source>
</evidence>
<keyword evidence="6" id="KW-0408">Iron</keyword>
<dbReference type="Gene3D" id="1.10.489.10">
    <property type="entry name" value="Chloroperoxidase-like"/>
    <property type="match status" value="1"/>
</dbReference>
<dbReference type="EMBL" id="QXFW01000681">
    <property type="protein sequence ID" value="KAE9005549.1"/>
    <property type="molecule type" value="Genomic_DNA"/>
</dbReference>
<evidence type="ECO:0000313" key="23">
    <source>
        <dbReference type="Proteomes" id="UP000440732"/>
    </source>
</evidence>
<evidence type="ECO:0000313" key="21">
    <source>
        <dbReference type="Proteomes" id="UP000437068"/>
    </source>
</evidence>
<evidence type="ECO:0000313" key="22">
    <source>
        <dbReference type="Proteomes" id="UP000440367"/>
    </source>
</evidence>
<dbReference type="OrthoDB" id="407298at2759"/>
<dbReference type="EMBL" id="QXGC01001720">
    <property type="protein sequence ID" value="KAE9197287.1"/>
    <property type="molecule type" value="Genomic_DNA"/>
</dbReference>
<proteinExistence type="inferred from homology"/>
<evidence type="ECO:0000313" key="27">
    <source>
        <dbReference type="Proteomes" id="UP000488956"/>
    </source>
</evidence>
<evidence type="ECO:0000256" key="4">
    <source>
        <dbReference type="ARBA" id="ARBA00022723"/>
    </source>
</evidence>
<evidence type="ECO:0000313" key="14">
    <source>
        <dbReference type="EMBL" id="KAE9113875.1"/>
    </source>
</evidence>
<dbReference type="Proteomes" id="UP000440367">
    <property type="component" value="Unassembled WGS sequence"/>
</dbReference>
<name>A0A6A3KES5_9STRA</name>
<evidence type="ECO:0000313" key="13">
    <source>
        <dbReference type="EMBL" id="KAE9096290.1"/>
    </source>
</evidence>
<evidence type="ECO:0000256" key="1">
    <source>
        <dbReference type="ARBA" id="ARBA00001970"/>
    </source>
</evidence>
<sequence>MVSWIITLSLVVSTFGVAQGYSTTDNLALATAAAMPVGVYYRPPRSMTSGRPGTTTPFRRSPCPGLNTLTNHGYLPRDGKNITVKMALAAIRDKFNIAEDLAGVIGTLTPGRFDLNDMSKHNSPIEHDATMARSDAYFGEDPAFVTPSLINDVLSYGLDGRIDVTDVATIQANRVAYGQQCNPELDFSATPAFLAHAEAALLLRAMGGENGNCSKTSFVSTFFLLETFPMDWRKSPTPITYPDVLATVSYINAVQL</sequence>
<organism evidence="11 25">
    <name type="scientific">Phytophthora fragariae</name>
    <dbReference type="NCBI Taxonomy" id="53985"/>
    <lineage>
        <taxon>Eukaryota</taxon>
        <taxon>Sar</taxon>
        <taxon>Stramenopiles</taxon>
        <taxon>Oomycota</taxon>
        <taxon>Peronosporomycetes</taxon>
        <taxon>Peronosporales</taxon>
        <taxon>Peronosporaceae</taxon>
        <taxon>Phytophthora</taxon>
    </lineage>
</organism>
<dbReference type="PANTHER" id="PTHR33577">
    <property type="entry name" value="STERIGMATOCYSTIN BIOSYNTHESIS PEROXIDASE STCC-RELATED"/>
    <property type="match status" value="1"/>
</dbReference>
<dbReference type="PANTHER" id="PTHR33577:SF9">
    <property type="entry name" value="PEROXIDASE STCC"/>
    <property type="match status" value="1"/>
</dbReference>
<comment type="cofactor">
    <cofactor evidence="1">
        <name>heme b</name>
        <dbReference type="ChEBI" id="CHEBI:60344"/>
    </cofactor>
</comment>
<comment type="caution">
    <text evidence="11">The sequence shown here is derived from an EMBL/GenBank/DDBJ whole genome shotgun (WGS) entry which is preliminary data.</text>
</comment>
<keyword evidence="20" id="KW-1185">Reference proteome</keyword>
<dbReference type="EMBL" id="QXFX01001121">
    <property type="protein sequence ID" value="KAE9096290.1"/>
    <property type="molecule type" value="Genomic_DNA"/>
</dbReference>
<dbReference type="InterPro" id="IPR000028">
    <property type="entry name" value="Chloroperoxidase"/>
</dbReference>
<evidence type="ECO:0000259" key="9">
    <source>
        <dbReference type="PROSITE" id="PS51405"/>
    </source>
</evidence>
<dbReference type="InterPro" id="IPR036851">
    <property type="entry name" value="Chloroperoxidase-like_sf"/>
</dbReference>
<evidence type="ECO:0000256" key="7">
    <source>
        <dbReference type="ARBA" id="ARBA00025795"/>
    </source>
</evidence>
<evidence type="ECO:0000313" key="12">
    <source>
        <dbReference type="EMBL" id="KAE9088386.1"/>
    </source>
</evidence>
<dbReference type="Proteomes" id="UP000476176">
    <property type="component" value="Unassembled WGS sequence"/>
</dbReference>
<dbReference type="Pfam" id="PF01328">
    <property type="entry name" value="Peroxidase_2"/>
    <property type="match status" value="1"/>
</dbReference>
<evidence type="ECO:0000313" key="16">
    <source>
        <dbReference type="EMBL" id="KAE9197287.1"/>
    </source>
</evidence>
<dbReference type="PROSITE" id="PS51405">
    <property type="entry name" value="HEME_HALOPEROXIDASE"/>
    <property type="match status" value="1"/>
</dbReference>
<evidence type="ECO:0000313" key="19">
    <source>
        <dbReference type="Proteomes" id="UP000429523"/>
    </source>
</evidence>
<dbReference type="Proteomes" id="UP000433483">
    <property type="component" value="Unassembled WGS sequence"/>
</dbReference>
<protein>
    <recommendedName>
        <fullName evidence="9">Heme haloperoxidase family profile domain-containing protein</fullName>
    </recommendedName>
</protein>
<keyword evidence="8" id="KW-0732">Signal</keyword>
<keyword evidence="3" id="KW-0349">Heme</keyword>
<comment type="similarity">
    <text evidence="7">Belongs to the chloroperoxidase family.</text>
</comment>
<dbReference type="GO" id="GO:0004601">
    <property type="term" value="F:peroxidase activity"/>
    <property type="evidence" value="ECO:0007669"/>
    <property type="project" value="UniProtKB-KW"/>
</dbReference>
<evidence type="ECO:0000313" key="10">
    <source>
        <dbReference type="EMBL" id="KAE8939808.1"/>
    </source>
</evidence>
<dbReference type="EMBL" id="QXGB01001691">
    <property type="protein sequence ID" value="KAE9186948.1"/>
    <property type="molecule type" value="Genomic_DNA"/>
</dbReference>
<evidence type="ECO:0000256" key="8">
    <source>
        <dbReference type="SAM" id="SignalP"/>
    </source>
</evidence>
<evidence type="ECO:0000256" key="3">
    <source>
        <dbReference type="ARBA" id="ARBA00022617"/>
    </source>
</evidence>
<dbReference type="EMBL" id="QXGA01001643">
    <property type="protein sequence ID" value="KAE9113875.1"/>
    <property type="molecule type" value="Genomic_DNA"/>
</dbReference>
<evidence type="ECO:0000313" key="25">
    <source>
        <dbReference type="Proteomes" id="UP000460718"/>
    </source>
</evidence>
<dbReference type="GO" id="GO:0046872">
    <property type="term" value="F:metal ion binding"/>
    <property type="evidence" value="ECO:0007669"/>
    <property type="project" value="UniProtKB-KW"/>
</dbReference>